<accession>A0A8S1F9M3</accession>
<comment type="caution">
    <text evidence="2">The sequence shown here is derived from an EMBL/GenBank/DDBJ whole genome shotgun (WGS) entry which is preliminary data.</text>
</comment>
<keyword evidence="3" id="KW-1185">Reference proteome</keyword>
<evidence type="ECO:0000256" key="1">
    <source>
        <dbReference type="SAM" id="MobiDB-lite"/>
    </source>
</evidence>
<protein>
    <submittedName>
        <fullName evidence="2">Uncharacterized protein</fullName>
    </submittedName>
</protein>
<dbReference type="EMBL" id="CADEPM010000010">
    <property type="protein sequence ID" value="CAB3410454.1"/>
    <property type="molecule type" value="Genomic_DNA"/>
</dbReference>
<proteinExistence type="predicted"/>
<gene>
    <name evidence="2" type="ORF">CBOVIS_LOCUS11977</name>
</gene>
<feature type="region of interest" description="Disordered" evidence="1">
    <location>
        <begin position="1"/>
        <end position="43"/>
    </location>
</feature>
<evidence type="ECO:0000313" key="2">
    <source>
        <dbReference type="EMBL" id="CAB3410454.1"/>
    </source>
</evidence>
<dbReference type="AlphaFoldDB" id="A0A8S1F9M3"/>
<dbReference type="Proteomes" id="UP000494206">
    <property type="component" value="Unassembled WGS sequence"/>
</dbReference>
<evidence type="ECO:0000313" key="3">
    <source>
        <dbReference type="Proteomes" id="UP000494206"/>
    </source>
</evidence>
<name>A0A8S1F9M3_9PELO</name>
<sequence>MEDEPPASEHQSLDDIIESILDGESSRNNSSEVPLNEGIPINDNKENDIEQIAALVCEQDCCGALHEHMPESVLNDGTCCCAEFNERTYRGFLTWQDDLDPSEPRCICIEPLMDNSTRGFSVKKVSEFFERVKQNRGDICPSCRPRNGVDDADNDTRTPITRLRFLLCIGDIFNEGVQEVYPNGADYEQHLQANEYKDSDTDISDEDGCLN</sequence>
<organism evidence="2 3">
    <name type="scientific">Caenorhabditis bovis</name>
    <dbReference type="NCBI Taxonomy" id="2654633"/>
    <lineage>
        <taxon>Eukaryota</taxon>
        <taxon>Metazoa</taxon>
        <taxon>Ecdysozoa</taxon>
        <taxon>Nematoda</taxon>
        <taxon>Chromadorea</taxon>
        <taxon>Rhabditida</taxon>
        <taxon>Rhabditina</taxon>
        <taxon>Rhabditomorpha</taxon>
        <taxon>Rhabditoidea</taxon>
        <taxon>Rhabditidae</taxon>
        <taxon>Peloderinae</taxon>
        <taxon>Caenorhabditis</taxon>
    </lineage>
</organism>
<reference evidence="2 3" key="1">
    <citation type="submission" date="2020-04" db="EMBL/GenBank/DDBJ databases">
        <authorList>
            <person name="Laetsch R D."/>
            <person name="Stevens L."/>
            <person name="Kumar S."/>
            <person name="Blaxter L. M."/>
        </authorList>
    </citation>
    <scope>NUCLEOTIDE SEQUENCE [LARGE SCALE GENOMIC DNA]</scope>
</reference>